<dbReference type="Proteomes" id="UP001497623">
    <property type="component" value="Unassembled WGS sequence"/>
</dbReference>
<gene>
    <name evidence="1" type="ORF">MNOR_LOCUS36472</name>
</gene>
<organism evidence="1 2">
    <name type="scientific">Meganyctiphanes norvegica</name>
    <name type="common">Northern krill</name>
    <name type="synonym">Thysanopoda norvegica</name>
    <dbReference type="NCBI Taxonomy" id="48144"/>
    <lineage>
        <taxon>Eukaryota</taxon>
        <taxon>Metazoa</taxon>
        <taxon>Ecdysozoa</taxon>
        <taxon>Arthropoda</taxon>
        <taxon>Crustacea</taxon>
        <taxon>Multicrustacea</taxon>
        <taxon>Malacostraca</taxon>
        <taxon>Eumalacostraca</taxon>
        <taxon>Eucarida</taxon>
        <taxon>Euphausiacea</taxon>
        <taxon>Euphausiidae</taxon>
        <taxon>Meganyctiphanes</taxon>
    </lineage>
</organism>
<proteinExistence type="predicted"/>
<name>A0AAV2SGI3_MEGNR</name>
<evidence type="ECO:0000313" key="1">
    <source>
        <dbReference type="EMBL" id="CAL4190550.1"/>
    </source>
</evidence>
<dbReference type="PANTHER" id="PTHR19871">
    <property type="entry name" value="BETA TRANSDUCIN-RELATED PROTEIN"/>
    <property type="match status" value="1"/>
</dbReference>
<sequence length="300" mass="34905">MDDRTIDKIFSGSLDLLPPVSSKIVRIFTSSTFTDMLMERNTLMAEVYPRIKDFCREKHGLEFQVVDMRWGVRDEATDDHLTTDLCMTEIINCQRLSMGPNFVFFGGQKYGYRPIPSIIDGHEFLLIREALHNMGVDTILLDTWYKRDSNAVPFVYILQSISSILVNFNNKRVPKLQAQDQATWWDTLAKMQKLLRKAAQACYNTHKIDKDAMHNYFMSVTEREVINGILNVKNTRNHTLALVRYINNINLQNLRRASAFIDIVNRQIDAEAMKLLSDLRDKRLPARIESTNYHKLVIWI</sequence>
<keyword evidence="2" id="KW-1185">Reference proteome</keyword>
<dbReference type="EMBL" id="CAXKWB010066878">
    <property type="protein sequence ID" value="CAL4190550.1"/>
    <property type="molecule type" value="Genomic_DNA"/>
</dbReference>
<feature type="non-terminal residue" evidence="1">
    <location>
        <position position="300"/>
    </location>
</feature>
<protein>
    <recommendedName>
        <fullName evidence="3">DUF4062 domain-containing protein</fullName>
    </recommendedName>
</protein>
<evidence type="ECO:0008006" key="3">
    <source>
        <dbReference type="Google" id="ProtNLM"/>
    </source>
</evidence>
<evidence type="ECO:0000313" key="2">
    <source>
        <dbReference type="Proteomes" id="UP001497623"/>
    </source>
</evidence>
<reference evidence="1 2" key="1">
    <citation type="submission" date="2024-05" db="EMBL/GenBank/DDBJ databases">
        <authorList>
            <person name="Wallberg A."/>
        </authorList>
    </citation>
    <scope>NUCLEOTIDE SEQUENCE [LARGE SCALE GENOMIC DNA]</scope>
</reference>
<accession>A0AAV2SGI3</accession>
<dbReference type="AlphaFoldDB" id="A0AAV2SGI3"/>
<dbReference type="InterPro" id="IPR052752">
    <property type="entry name" value="NACHT-WD_repeat"/>
</dbReference>
<dbReference type="PANTHER" id="PTHR19871:SF14">
    <property type="entry name" value="DUF4062 DOMAIN-CONTAINING PROTEIN"/>
    <property type="match status" value="1"/>
</dbReference>
<comment type="caution">
    <text evidence="1">The sequence shown here is derived from an EMBL/GenBank/DDBJ whole genome shotgun (WGS) entry which is preliminary data.</text>
</comment>